<organism evidence="2 3">
    <name type="scientific">Brassica napus</name>
    <name type="common">Rape</name>
    <dbReference type="NCBI Taxonomy" id="3708"/>
    <lineage>
        <taxon>Eukaryota</taxon>
        <taxon>Viridiplantae</taxon>
        <taxon>Streptophyta</taxon>
        <taxon>Embryophyta</taxon>
        <taxon>Tracheophyta</taxon>
        <taxon>Spermatophyta</taxon>
        <taxon>Magnoliopsida</taxon>
        <taxon>eudicotyledons</taxon>
        <taxon>Gunneridae</taxon>
        <taxon>Pentapetalae</taxon>
        <taxon>rosids</taxon>
        <taxon>malvids</taxon>
        <taxon>Brassicales</taxon>
        <taxon>Brassicaceae</taxon>
        <taxon>Brassiceae</taxon>
        <taxon>Brassica</taxon>
    </lineage>
</organism>
<proteinExistence type="predicted"/>
<keyword evidence="1" id="KW-0472">Membrane</keyword>
<dbReference type="InterPro" id="IPR036249">
    <property type="entry name" value="Thioredoxin-like_sf"/>
</dbReference>
<dbReference type="SUPFAM" id="SSF52833">
    <property type="entry name" value="Thioredoxin-like"/>
    <property type="match status" value="1"/>
</dbReference>
<feature type="transmembrane region" description="Helical" evidence="1">
    <location>
        <begin position="228"/>
        <end position="248"/>
    </location>
</feature>
<evidence type="ECO:0000313" key="3">
    <source>
        <dbReference type="Proteomes" id="UP000824890"/>
    </source>
</evidence>
<dbReference type="Proteomes" id="UP000824890">
    <property type="component" value="Unassembled WGS sequence"/>
</dbReference>
<keyword evidence="3" id="KW-1185">Reference proteome</keyword>
<dbReference type="InterPro" id="IPR009737">
    <property type="entry name" value="Aim32/Apd1-like"/>
</dbReference>
<keyword evidence="1" id="KW-0812">Transmembrane</keyword>
<protein>
    <submittedName>
        <fullName evidence="2">Uncharacterized protein</fullName>
    </submittedName>
</protein>
<reference evidence="2 3" key="1">
    <citation type="submission" date="2021-05" db="EMBL/GenBank/DDBJ databases">
        <title>Genome Assembly of Synthetic Allotetraploid Brassica napus Reveals Homoeologous Exchanges between Subgenomes.</title>
        <authorList>
            <person name="Davis J.T."/>
        </authorList>
    </citation>
    <scope>NUCLEOTIDE SEQUENCE [LARGE SCALE GENOMIC DNA]</scope>
    <source>
        <strain evidence="3">cv. Da-Ae</strain>
        <tissue evidence="2">Seedling</tissue>
    </source>
</reference>
<keyword evidence="1" id="KW-1133">Transmembrane helix</keyword>
<comment type="caution">
    <text evidence="2">The sequence shown here is derived from an EMBL/GenBank/DDBJ whole genome shotgun (WGS) entry which is preliminary data.</text>
</comment>
<sequence>MITKFLTPSFRSLRFFKSPLYLSESLAFGVKYSSMAEVENNVNAAPVSDDELYGFKRQEMYTGTLAGSVAPYGRHVFLCYKSHESWLPRVETEGLPQRFAKSFKDRRADFAVKVYPDSAGNVSGHWYGYVTPDDVPAMLDQHIAKGEIIQNLSRGKMGLIPEGEEAVKEDEHKIPNGNGVQVEKKGFTGGCCQGANGVSCCQEQTPEPVKKEGSVKKNWFRSIEKEELLLGAAAVGAVATIAVAYSIYRKSG</sequence>
<evidence type="ECO:0000313" key="2">
    <source>
        <dbReference type="EMBL" id="KAH0869795.1"/>
    </source>
</evidence>
<dbReference type="PANTHER" id="PTHR31902:SF10">
    <property type="entry name" value="SUCRASE_FERREDOXIN-LIKE FAMILY PROTEIN"/>
    <property type="match status" value="1"/>
</dbReference>
<dbReference type="Gene3D" id="3.40.30.10">
    <property type="entry name" value="Glutaredoxin"/>
    <property type="match status" value="1"/>
</dbReference>
<evidence type="ECO:0000256" key="1">
    <source>
        <dbReference type="SAM" id="Phobius"/>
    </source>
</evidence>
<name>A0ABQ7YNK0_BRANA</name>
<gene>
    <name evidence="2" type="ORF">HID58_076817</name>
</gene>
<dbReference type="PANTHER" id="PTHR31902">
    <property type="entry name" value="ACTIN PATCHES DISTAL PROTEIN 1"/>
    <property type="match status" value="1"/>
</dbReference>
<accession>A0ABQ7YNK0</accession>
<dbReference type="EMBL" id="JAGKQM010000017">
    <property type="protein sequence ID" value="KAH0869795.1"/>
    <property type="molecule type" value="Genomic_DNA"/>
</dbReference>